<protein>
    <recommendedName>
        <fullName evidence="2">Cell division control protein 24 OB domain-containing protein</fullName>
    </recommendedName>
</protein>
<name>A0AAV5K0Q4_9ROSI</name>
<dbReference type="PANTHER" id="PTHR36033:SF1">
    <property type="entry name" value="NUCLEIC ACID-BINDING PROTEINS SUPERFAMILY"/>
    <property type="match status" value="1"/>
</dbReference>
<gene>
    <name evidence="3" type="ORF">SLEP1_g30625</name>
</gene>
<sequence length="97" mass="11081">MEIDCDERQKHEDDPFLAFVEYARSMLSPEEEEEGEGDEEGYDRSRPGWSWIASQILKTCVAYSSGVTYAILLSDVSHVCCSFSLRLCSVWFVRKCG</sequence>
<dbReference type="Pfam" id="PF17246">
    <property type="entry name" value="CDC24_OB1"/>
    <property type="match status" value="1"/>
</dbReference>
<proteinExistence type="predicted"/>
<accession>A0AAV5K0Q4</accession>
<evidence type="ECO:0000256" key="1">
    <source>
        <dbReference type="SAM" id="MobiDB-lite"/>
    </source>
</evidence>
<dbReference type="EMBL" id="BPVZ01000055">
    <property type="protein sequence ID" value="GKV20509.1"/>
    <property type="molecule type" value="Genomic_DNA"/>
</dbReference>
<comment type="caution">
    <text evidence="3">The sequence shown here is derived from an EMBL/GenBank/DDBJ whole genome shotgun (WGS) entry which is preliminary data.</text>
</comment>
<dbReference type="AlphaFoldDB" id="A0AAV5K0Q4"/>
<keyword evidence="4" id="KW-1185">Reference proteome</keyword>
<dbReference type="Proteomes" id="UP001054252">
    <property type="component" value="Unassembled WGS sequence"/>
</dbReference>
<evidence type="ECO:0000313" key="3">
    <source>
        <dbReference type="EMBL" id="GKV20509.1"/>
    </source>
</evidence>
<evidence type="ECO:0000313" key="4">
    <source>
        <dbReference type="Proteomes" id="UP001054252"/>
    </source>
</evidence>
<dbReference type="PANTHER" id="PTHR36033">
    <property type="entry name" value="NUCLEIC ACID-BINDING PROTEINS SUPERFAMILY"/>
    <property type="match status" value="1"/>
</dbReference>
<feature type="domain" description="Cell division control protein 24 OB" evidence="2">
    <location>
        <begin position="16"/>
        <end position="78"/>
    </location>
</feature>
<feature type="compositionally biased region" description="Acidic residues" evidence="1">
    <location>
        <begin position="29"/>
        <end position="41"/>
    </location>
</feature>
<feature type="region of interest" description="Disordered" evidence="1">
    <location>
        <begin position="27"/>
        <end position="46"/>
    </location>
</feature>
<organism evidence="3 4">
    <name type="scientific">Rubroshorea leprosula</name>
    <dbReference type="NCBI Taxonomy" id="152421"/>
    <lineage>
        <taxon>Eukaryota</taxon>
        <taxon>Viridiplantae</taxon>
        <taxon>Streptophyta</taxon>
        <taxon>Embryophyta</taxon>
        <taxon>Tracheophyta</taxon>
        <taxon>Spermatophyta</taxon>
        <taxon>Magnoliopsida</taxon>
        <taxon>eudicotyledons</taxon>
        <taxon>Gunneridae</taxon>
        <taxon>Pentapetalae</taxon>
        <taxon>rosids</taxon>
        <taxon>malvids</taxon>
        <taxon>Malvales</taxon>
        <taxon>Dipterocarpaceae</taxon>
        <taxon>Rubroshorea</taxon>
    </lineage>
</organism>
<reference evidence="3 4" key="1">
    <citation type="journal article" date="2021" name="Commun. Biol.">
        <title>The genome of Shorea leprosula (Dipterocarpaceae) highlights the ecological relevance of drought in aseasonal tropical rainforests.</title>
        <authorList>
            <person name="Ng K.K.S."/>
            <person name="Kobayashi M.J."/>
            <person name="Fawcett J.A."/>
            <person name="Hatakeyama M."/>
            <person name="Paape T."/>
            <person name="Ng C.H."/>
            <person name="Ang C.C."/>
            <person name="Tnah L.H."/>
            <person name="Lee C.T."/>
            <person name="Nishiyama T."/>
            <person name="Sese J."/>
            <person name="O'Brien M.J."/>
            <person name="Copetti D."/>
            <person name="Mohd Noor M.I."/>
            <person name="Ong R.C."/>
            <person name="Putra M."/>
            <person name="Sireger I.Z."/>
            <person name="Indrioko S."/>
            <person name="Kosugi Y."/>
            <person name="Izuno A."/>
            <person name="Isagi Y."/>
            <person name="Lee S.L."/>
            <person name="Shimizu K.K."/>
        </authorList>
    </citation>
    <scope>NUCLEOTIDE SEQUENCE [LARGE SCALE GENOMIC DNA]</scope>
    <source>
        <strain evidence="3">214</strain>
    </source>
</reference>
<dbReference type="InterPro" id="IPR035201">
    <property type="entry name" value="Cdc24_OB1"/>
</dbReference>
<evidence type="ECO:0000259" key="2">
    <source>
        <dbReference type="Pfam" id="PF17246"/>
    </source>
</evidence>